<comment type="similarity">
    <text evidence="1">Belongs to the amidase family.</text>
</comment>
<evidence type="ECO:0000313" key="4">
    <source>
        <dbReference type="EMBL" id="XBY66604.1"/>
    </source>
</evidence>
<feature type="region of interest" description="Disordered" evidence="2">
    <location>
        <begin position="124"/>
        <end position="147"/>
    </location>
</feature>
<sequence>MNLSEYAAQDALGLAALIARREVTAAEVRDAALAAFAALNPAINALVEHWDDEPAPAAGPLHGVPFLIKDVGVAMAGRRNELGSRLAEGLMSPADSNLMQRFRQAGLVTLGRTTVPELAASTATESLANGPTRNPWNPQHGAGGSSGGAAAAVAAGLVPVAHATDGGGSIRVPASVTGLFGLKPSRGRVSIGPALDEVWSGLAVQGVLSRSVHDSAALLDAIQGHATGDPYRIPAPVRPYLEEAGREPGPLKIGLLLHPLDGGRSAASIVQATEGLARQLQEMGHRVEAVQPDIGLSWEAFVELNARFWAANTADWIDALAAQTGRPIDASTLEPASLALHELGRGLSAIDLLGAMHMRNTVARRMGEFFTRFDLLLSPTLPHLVPPIGEYNRGQETLDGRGWMQRVFRQSPFTALANVTGAPSMSVPLAQDAASGLPIGLQFSADCGREDLLLRLAGQLERALPWASRRPPIWVGRQA</sequence>
<reference evidence="4" key="1">
    <citation type="submission" date="2023-08" db="EMBL/GenBank/DDBJ databases">
        <title>Increased levels of nutrients transform a symbiont into a lethal pathobiont.</title>
        <authorList>
            <person name="Lachnit T."/>
            <person name="Ulrich L."/>
            <person name="Willmer F.M."/>
            <person name="Hasenbein T."/>
            <person name="Steiner L.X."/>
            <person name="Wolters M."/>
            <person name="Herbst E.M."/>
            <person name="Deines P."/>
        </authorList>
    </citation>
    <scope>NUCLEOTIDE SEQUENCE</scope>
    <source>
        <strain evidence="4">T3</strain>
    </source>
</reference>
<proteinExistence type="inferred from homology"/>
<dbReference type="Pfam" id="PF01425">
    <property type="entry name" value="Amidase"/>
    <property type="match status" value="1"/>
</dbReference>
<dbReference type="PROSITE" id="PS00571">
    <property type="entry name" value="AMIDASES"/>
    <property type="match status" value="1"/>
</dbReference>
<feature type="compositionally biased region" description="Polar residues" evidence="2">
    <location>
        <begin position="124"/>
        <end position="137"/>
    </location>
</feature>
<organism evidence="4">
    <name type="scientific">Pseudomonas solani</name>
    <dbReference type="NCBI Taxonomy" id="2731552"/>
    <lineage>
        <taxon>Bacteria</taxon>
        <taxon>Pseudomonadati</taxon>
        <taxon>Pseudomonadota</taxon>
        <taxon>Gammaproteobacteria</taxon>
        <taxon>Pseudomonadales</taxon>
        <taxon>Pseudomonadaceae</taxon>
        <taxon>Pseudomonas</taxon>
    </lineage>
</organism>
<dbReference type="Gene3D" id="3.90.1300.10">
    <property type="entry name" value="Amidase signature (AS) domain"/>
    <property type="match status" value="1"/>
</dbReference>
<dbReference type="GO" id="GO:0003824">
    <property type="term" value="F:catalytic activity"/>
    <property type="evidence" value="ECO:0007669"/>
    <property type="project" value="InterPro"/>
</dbReference>
<accession>A0AAU7YC73</accession>
<dbReference type="EMBL" id="CP158373">
    <property type="protein sequence ID" value="XBY66604.1"/>
    <property type="molecule type" value="Genomic_DNA"/>
</dbReference>
<dbReference type="SUPFAM" id="SSF75304">
    <property type="entry name" value="Amidase signature (AS) enzymes"/>
    <property type="match status" value="1"/>
</dbReference>
<dbReference type="RefSeq" id="WP_350448370.1">
    <property type="nucleotide sequence ID" value="NZ_CP158373.1"/>
</dbReference>
<feature type="domain" description="Amidase" evidence="3">
    <location>
        <begin position="31"/>
        <end position="454"/>
    </location>
</feature>
<dbReference type="AlphaFoldDB" id="A0AAU7YC73"/>
<dbReference type="InterPro" id="IPR023631">
    <property type="entry name" value="Amidase_dom"/>
</dbReference>
<dbReference type="InterPro" id="IPR020556">
    <property type="entry name" value="Amidase_CS"/>
</dbReference>
<protein>
    <submittedName>
        <fullName evidence="4">Amidase</fullName>
    </submittedName>
</protein>
<dbReference type="InterPro" id="IPR000120">
    <property type="entry name" value="Amidase"/>
</dbReference>
<gene>
    <name evidence="4" type="ORF">ABS648_12830</name>
</gene>
<dbReference type="PANTHER" id="PTHR11895">
    <property type="entry name" value="TRANSAMIDASE"/>
    <property type="match status" value="1"/>
</dbReference>
<dbReference type="PANTHER" id="PTHR11895:SF7">
    <property type="entry name" value="GLUTAMYL-TRNA(GLN) AMIDOTRANSFERASE SUBUNIT A, MITOCHONDRIAL"/>
    <property type="match status" value="1"/>
</dbReference>
<dbReference type="InterPro" id="IPR036928">
    <property type="entry name" value="AS_sf"/>
</dbReference>
<name>A0AAU7YC73_9PSED</name>
<evidence type="ECO:0000256" key="2">
    <source>
        <dbReference type="SAM" id="MobiDB-lite"/>
    </source>
</evidence>
<evidence type="ECO:0000259" key="3">
    <source>
        <dbReference type="Pfam" id="PF01425"/>
    </source>
</evidence>
<evidence type="ECO:0000256" key="1">
    <source>
        <dbReference type="ARBA" id="ARBA00009199"/>
    </source>
</evidence>